<keyword evidence="1" id="KW-1133">Transmembrane helix</keyword>
<feature type="transmembrane region" description="Helical" evidence="1">
    <location>
        <begin position="95"/>
        <end position="118"/>
    </location>
</feature>
<reference evidence="2 3" key="1">
    <citation type="submission" date="2019-07" db="EMBL/GenBank/DDBJ databases">
        <title>Novel species isolated from glacier.</title>
        <authorList>
            <person name="Liu Q."/>
            <person name="Xin Y.-H."/>
        </authorList>
    </citation>
    <scope>NUCLEOTIDE SEQUENCE [LARGE SCALE GENOMIC DNA]</scope>
    <source>
        <strain evidence="2 3">LB1R16</strain>
    </source>
</reference>
<dbReference type="OrthoDB" id="7391073at2"/>
<protein>
    <recommendedName>
        <fullName evidence="4">Glycerophosphoryl diester phosphodiesterase membrane domain-containing protein</fullName>
    </recommendedName>
</protein>
<comment type="caution">
    <text evidence="2">The sequence shown here is derived from an EMBL/GenBank/DDBJ whole genome shotgun (WGS) entry which is preliminary data.</text>
</comment>
<evidence type="ECO:0000313" key="3">
    <source>
        <dbReference type="Proteomes" id="UP000317894"/>
    </source>
</evidence>
<proteinExistence type="predicted"/>
<feature type="transmembrane region" description="Helical" evidence="1">
    <location>
        <begin position="130"/>
        <end position="154"/>
    </location>
</feature>
<dbReference type="RefSeq" id="WP_143554609.1">
    <property type="nucleotide sequence ID" value="NZ_VJWA01000001.1"/>
</dbReference>
<dbReference type="AlphaFoldDB" id="A0A552UFS4"/>
<evidence type="ECO:0000313" key="2">
    <source>
        <dbReference type="EMBL" id="TRW17065.1"/>
    </source>
</evidence>
<keyword evidence="3" id="KW-1185">Reference proteome</keyword>
<name>A0A552UFS4_9SPHN</name>
<sequence length="247" mass="25013">MKKLDFAEVWRTTFADVRANVGLYGTLAAAFVLLPAMVVAVLGPGEARTVADLNGTRLFAQLVVALIGAVAQLAIIALACGTVPTPRAALARGFAALPGLAGASLLTAFAILPAVLLLSASRQGYPALQLAGLVVLLPGLYVIVRLTLAVPMLATRTFGPVTALRASWAATAGNGFRIFGFLAAIAGLLLLAMLLAGGVAAALGSVFKLVGAPQLANFVVALISAVVLSGYTVVNSVGLATLLKRLA</sequence>
<evidence type="ECO:0008006" key="4">
    <source>
        <dbReference type="Google" id="ProtNLM"/>
    </source>
</evidence>
<evidence type="ECO:0000256" key="1">
    <source>
        <dbReference type="SAM" id="Phobius"/>
    </source>
</evidence>
<dbReference type="EMBL" id="VJWA01000001">
    <property type="protein sequence ID" value="TRW17065.1"/>
    <property type="molecule type" value="Genomic_DNA"/>
</dbReference>
<feature type="transmembrane region" description="Helical" evidence="1">
    <location>
        <begin position="21"/>
        <end position="42"/>
    </location>
</feature>
<keyword evidence="1" id="KW-0472">Membrane</keyword>
<feature type="transmembrane region" description="Helical" evidence="1">
    <location>
        <begin position="62"/>
        <end position="83"/>
    </location>
</feature>
<feature type="transmembrane region" description="Helical" evidence="1">
    <location>
        <begin position="175"/>
        <end position="203"/>
    </location>
</feature>
<organism evidence="2 3">
    <name type="scientific">Glacieibacterium frigidum</name>
    <dbReference type="NCBI Taxonomy" id="2593303"/>
    <lineage>
        <taxon>Bacteria</taxon>
        <taxon>Pseudomonadati</taxon>
        <taxon>Pseudomonadota</taxon>
        <taxon>Alphaproteobacteria</taxon>
        <taxon>Sphingomonadales</taxon>
        <taxon>Sphingosinicellaceae</taxon>
        <taxon>Glacieibacterium</taxon>
    </lineage>
</organism>
<gene>
    <name evidence="2" type="ORF">FMM06_02320</name>
</gene>
<keyword evidence="1" id="KW-0812">Transmembrane</keyword>
<feature type="transmembrane region" description="Helical" evidence="1">
    <location>
        <begin position="215"/>
        <end position="243"/>
    </location>
</feature>
<dbReference type="Proteomes" id="UP000317894">
    <property type="component" value="Unassembled WGS sequence"/>
</dbReference>
<accession>A0A552UFS4</accession>